<dbReference type="Proteomes" id="UP000799770">
    <property type="component" value="Unassembled WGS sequence"/>
</dbReference>
<gene>
    <name evidence="1" type="ORF">BDV96DRAFT_571905</name>
</gene>
<sequence length="625" mass="70516">MDLQIFIITADLVPIENAVIEFSNALKTTDKTGTTTLPISAVPFTIKVSKQNYIDNVVTVSAMDPQREWDDAGTTFRPISGSPSPSTLIVMEIRLGRISFCPTIPLNAEAEKLFRVPDEKFETFYKNEHYNNRKYNPDKINMLQHAFTKATSDTQSASYSFISDSPEFHDVNFWTATEPEMLGDRNGQGWRGLKNPQSRVVKPQLEGNFMMVEWTSPATPGQPQTTVNANQKCAPVGLDRYLVGLWRPRSSVVPGSVVDGTPVPRDVVLFYHPTTGPPDFPSDKPPYRCAYPYSLNQYKDDGKFDLQILGQQYVELLWHYIWWHSAQHPRFLAHQMLATQRDALLIIAVQPSGQWNLLNKAETVSRLISEAILFEHRQHPAADVRRDLEDSAPVWNDRGGLFQKLISMQHVPVPPIGRVVTAGFSAGVGAIRSLLISAQSYPVGRTPPQRTWAMEARDPYQSNPKAFLDAWQEIWDLDGSRQVLDPSWYPKCPIDYGYLVAWSGLLASWQSQQKSRLIRVYRTTETMQDTSRMATFNKILGRPDVASQTDVWRSNQRTGASGSWVMFPYRYLAGRWPAADDKIGGADGNSPGRPEFWRTDDDHQPVPSLCFANAAGNSKLRKLSF</sequence>
<evidence type="ECO:0000313" key="1">
    <source>
        <dbReference type="EMBL" id="KAF2117325.1"/>
    </source>
</evidence>
<name>A0A6A5ZDP7_9PLEO</name>
<reference evidence="1" key="1">
    <citation type="journal article" date="2020" name="Stud. Mycol.">
        <title>101 Dothideomycetes genomes: a test case for predicting lifestyles and emergence of pathogens.</title>
        <authorList>
            <person name="Haridas S."/>
            <person name="Albert R."/>
            <person name="Binder M."/>
            <person name="Bloem J."/>
            <person name="Labutti K."/>
            <person name="Salamov A."/>
            <person name="Andreopoulos B."/>
            <person name="Baker S."/>
            <person name="Barry K."/>
            <person name="Bills G."/>
            <person name="Bluhm B."/>
            <person name="Cannon C."/>
            <person name="Castanera R."/>
            <person name="Culley D."/>
            <person name="Daum C."/>
            <person name="Ezra D."/>
            <person name="Gonzalez J."/>
            <person name="Henrissat B."/>
            <person name="Kuo A."/>
            <person name="Liang C."/>
            <person name="Lipzen A."/>
            <person name="Lutzoni F."/>
            <person name="Magnuson J."/>
            <person name="Mondo S."/>
            <person name="Nolan M."/>
            <person name="Ohm R."/>
            <person name="Pangilinan J."/>
            <person name="Park H.-J."/>
            <person name="Ramirez L."/>
            <person name="Alfaro M."/>
            <person name="Sun H."/>
            <person name="Tritt A."/>
            <person name="Yoshinaga Y."/>
            <person name="Zwiers L.-H."/>
            <person name="Turgeon B."/>
            <person name="Goodwin S."/>
            <person name="Spatafora J."/>
            <person name="Crous P."/>
            <person name="Grigoriev I."/>
        </authorList>
    </citation>
    <scope>NUCLEOTIDE SEQUENCE</scope>
    <source>
        <strain evidence="1">CBS 627.86</strain>
    </source>
</reference>
<protein>
    <submittedName>
        <fullName evidence="1">Uncharacterized protein</fullName>
    </submittedName>
</protein>
<dbReference type="AlphaFoldDB" id="A0A6A5ZDP7"/>
<dbReference type="EMBL" id="ML977319">
    <property type="protein sequence ID" value="KAF2117325.1"/>
    <property type="molecule type" value="Genomic_DNA"/>
</dbReference>
<keyword evidence="2" id="KW-1185">Reference proteome</keyword>
<evidence type="ECO:0000313" key="2">
    <source>
        <dbReference type="Proteomes" id="UP000799770"/>
    </source>
</evidence>
<accession>A0A6A5ZDP7</accession>
<proteinExistence type="predicted"/>
<dbReference type="OrthoDB" id="10471762at2759"/>
<organism evidence="1 2">
    <name type="scientific">Lophiotrema nucula</name>
    <dbReference type="NCBI Taxonomy" id="690887"/>
    <lineage>
        <taxon>Eukaryota</taxon>
        <taxon>Fungi</taxon>
        <taxon>Dikarya</taxon>
        <taxon>Ascomycota</taxon>
        <taxon>Pezizomycotina</taxon>
        <taxon>Dothideomycetes</taxon>
        <taxon>Pleosporomycetidae</taxon>
        <taxon>Pleosporales</taxon>
        <taxon>Lophiotremataceae</taxon>
        <taxon>Lophiotrema</taxon>
    </lineage>
</organism>